<dbReference type="PANTHER" id="PTHR19848:SF0">
    <property type="entry name" value="NOTCHLESS PROTEIN HOMOLOG 1"/>
    <property type="match status" value="1"/>
</dbReference>
<evidence type="ECO:0000256" key="4">
    <source>
        <dbReference type="ARBA" id="ARBA00023242"/>
    </source>
</evidence>
<evidence type="ECO:0000313" key="7">
    <source>
        <dbReference type="Proteomes" id="UP000751190"/>
    </source>
</evidence>
<feature type="repeat" description="WD" evidence="5">
    <location>
        <begin position="7"/>
        <end position="44"/>
    </location>
</feature>
<reference evidence="6" key="1">
    <citation type="submission" date="2021-05" db="EMBL/GenBank/DDBJ databases">
        <title>The genome of the haptophyte Pavlova lutheri (Diacronema luteri, Pavlovales) - a model for lipid biosynthesis in eukaryotic algae.</title>
        <authorList>
            <person name="Hulatt C.J."/>
            <person name="Posewitz M.C."/>
        </authorList>
    </citation>
    <scope>NUCLEOTIDE SEQUENCE</scope>
    <source>
        <strain evidence="6">NIVA-4/92</strain>
    </source>
</reference>
<protein>
    <submittedName>
        <fullName evidence="6">Uncharacterized protein</fullName>
    </submittedName>
</protein>
<dbReference type="GO" id="GO:0005730">
    <property type="term" value="C:nucleolus"/>
    <property type="evidence" value="ECO:0007669"/>
    <property type="project" value="TreeGrafter"/>
</dbReference>
<proteinExistence type="predicted"/>
<evidence type="ECO:0000256" key="5">
    <source>
        <dbReference type="PROSITE-ProRule" id="PRU00221"/>
    </source>
</evidence>
<dbReference type="Gene3D" id="2.130.10.10">
    <property type="entry name" value="YVTN repeat-like/Quinoprotein amine dehydrogenase"/>
    <property type="match status" value="2"/>
</dbReference>
<evidence type="ECO:0000256" key="3">
    <source>
        <dbReference type="ARBA" id="ARBA00022737"/>
    </source>
</evidence>
<evidence type="ECO:0000256" key="2">
    <source>
        <dbReference type="ARBA" id="ARBA00022574"/>
    </source>
</evidence>
<dbReference type="SUPFAM" id="SSF50978">
    <property type="entry name" value="WD40 repeat-like"/>
    <property type="match status" value="1"/>
</dbReference>
<accession>A0A8J5XDU8</accession>
<dbReference type="Pfam" id="PF00400">
    <property type="entry name" value="WD40"/>
    <property type="match status" value="2"/>
</dbReference>
<comment type="subcellular location">
    <subcellularLocation>
        <location evidence="1">Nucleus</location>
    </subcellularLocation>
</comment>
<dbReference type="EMBL" id="JAGTXO010000023">
    <property type="protein sequence ID" value="KAG8461983.1"/>
    <property type="molecule type" value="Genomic_DNA"/>
</dbReference>
<feature type="repeat" description="WD" evidence="5">
    <location>
        <begin position="61"/>
        <end position="102"/>
    </location>
</feature>
<dbReference type="InterPro" id="IPR036322">
    <property type="entry name" value="WD40_repeat_dom_sf"/>
</dbReference>
<dbReference type="InterPro" id="IPR001680">
    <property type="entry name" value="WD40_rpt"/>
</dbReference>
<dbReference type="GO" id="GO:0000027">
    <property type="term" value="P:ribosomal large subunit assembly"/>
    <property type="evidence" value="ECO:0007669"/>
    <property type="project" value="TreeGrafter"/>
</dbReference>
<dbReference type="OrthoDB" id="10255630at2759"/>
<keyword evidence="2 5" id="KW-0853">WD repeat</keyword>
<dbReference type="AlphaFoldDB" id="A0A8J5XDU8"/>
<evidence type="ECO:0000313" key="6">
    <source>
        <dbReference type="EMBL" id="KAG8461983.1"/>
    </source>
</evidence>
<gene>
    <name evidence="6" type="ORF">KFE25_014002</name>
</gene>
<name>A0A8J5XDU8_DIALT</name>
<dbReference type="PANTHER" id="PTHR19848">
    <property type="entry name" value="WD40 REPEAT PROTEIN"/>
    <property type="match status" value="1"/>
</dbReference>
<dbReference type="Proteomes" id="UP000751190">
    <property type="component" value="Unassembled WGS sequence"/>
</dbReference>
<dbReference type="SMART" id="SM00320">
    <property type="entry name" value="WD40"/>
    <property type="match status" value="4"/>
</dbReference>
<keyword evidence="3" id="KW-0677">Repeat</keyword>
<organism evidence="6 7">
    <name type="scientific">Diacronema lutheri</name>
    <name type="common">Unicellular marine alga</name>
    <name type="synonym">Monochrysis lutheri</name>
    <dbReference type="NCBI Taxonomy" id="2081491"/>
    <lineage>
        <taxon>Eukaryota</taxon>
        <taxon>Haptista</taxon>
        <taxon>Haptophyta</taxon>
        <taxon>Pavlovophyceae</taxon>
        <taxon>Pavlovales</taxon>
        <taxon>Pavlovaceae</taxon>
        <taxon>Diacronema</taxon>
    </lineage>
</organism>
<keyword evidence="4" id="KW-0539">Nucleus</keyword>
<comment type="caution">
    <text evidence="6">The sequence shown here is derived from an EMBL/GenBank/DDBJ whole genome shotgun (WGS) entry which is preliminary data.</text>
</comment>
<dbReference type="InterPro" id="IPR015943">
    <property type="entry name" value="WD40/YVTN_repeat-like_dom_sf"/>
</dbReference>
<evidence type="ECO:0000256" key="1">
    <source>
        <dbReference type="ARBA" id="ARBA00004123"/>
    </source>
</evidence>
<keyword evidence="7" id="KW-1185">Reference proteome</keyword>
<dbReference type="PROSITE" id="PS50082">
    <property type="entry name" value="WD_REPEATS_2"/>
    <property type="match status" value="2"/>
</dbReference>
<sequence length="413" mass="42128">MERQLHLCGHKARVFGLSWRPLRDEHTRILASASEDQSVIIWRVAAAHGMAPSYRKAHVLADAHASEVLRCAWSPTGRLLATGGADGAARVFAMPDDDVLSTPPIERARLSTTADGAVGAAGAGASDDSQVYGLAFGGTDARLLVAAGSSLLACDVEAGRSACAVSLAAASPSSGDYVFGGQRNEASESFIFDLALSADGTLVALACSTGRAHVFDARLRSTGAGVTLGVTDGDYVSACAFALPLACAPDEPAVRAAASGAPAAPPILFTACGSGACAWWDVRYPFAPFARVTPHDGAAYSCTPLGCGRVASVGRDKRVMLHQLAAGMRVGGADETDGVPPDAQVLQLPDRGLCCAGQGRMLAAAGGSGGLVNDTAVHVWLLGDDALPPPAERRIGESVTTADVRIGIADLAV</sequence>